<proteinExistence type="predicted"/>
<dbReference type="AlphaFoldDB" id="G2YSD6"/>
<dbReference type="PANTHER" id="PTHR10501">
    <property type="entry name" value="U1 SMALL NUCLEAR RIBONUCLEOPROTEIN A/U2 SMALL NUCLEAR RIBONUCLEOPROTEIN B"/>
    <property type="match status" value="1"/>
</dbReference>
<feature type="region of interest" description="Disordered" evidence="3">
    <location>
        <begin position="47"/>
        <end position="106"/>
    </location>
</feature>
<dbReference type="Pfam" id="PF00076">
    <property type="entry name" value="RRM_1"/>
    <property type="match status" value="1"/>
</dbReference>
<dbReference type="InterPro" id="IPR046497">
    <property type="entry name" value="DUF6590"/>
</dbReference>
<dbReference type="eggNOG" id="KOG0118">
    <property type="taxonomic scope" value="Eukaryota"/>
</dbReference>
<feature type="region of interest" description="Disordered" evidence="3">
    <location>
        <begin position="1005"/>
        <end position="1036"/>
    </location>
</feature>
<dbReference type="OrthoDB" id="3559818at2759"/>
<dbReference type="Gene3D" id="3.30.70.330">
    <property type="match status" value="1"/>
</dbReference>
<protein>
    <recommendedName>
        <fullName evidence="4">RRM domain-containing protein</fullName>
    </recommendedName>
</protein>
<feature type="domain" description="RRM" evidence="4">
    <location>
        <begin position="705"/>
        <end position="782"/>
    </location>
</feature>
<gene>
    <name evidence="5" type="ORF">BofuT4_P125820.1</name>
</gene>
<organism evidence="5 6">
    <name type="scientific">Botryotinia fuckeliana (strain T4)</name>
    <name type="common">Noble rot fungus</name>
    <name type="synonym">Botrytis cinerea</name>
    <dbReference type="NCBI Taxonomy" id="999810"/>
    <lineage>
        <taxon>Eukaryota</taxon>
        <taxon>Fungi</taxon>
        <taxon>Dikarya</taxon>
        <taxon>Ascomycota</taxon>
        <taxon>Pezizomycotina</taxon>
        <taxon>Leotiomycetes</taxon>
        <taxon>Helotiales</taxon>
        <taxon>Sclerotiniaceae</taxon>
        <taxon>Botrytis</taxon>
    </lineage>
</organism>
<dbReference type="PROSITE" id="PS50102">
    <property type="entry name" value="RRM"/>
    <property type="match status" value="1"/>
</dbReference>
<evidence type="ECO:0000256" key="1">
    <source>
        <dbReference type="ARBA" id="ARBA00022884"/>
    </source>
</evidence>
<feature type="compositionally biased region" description="Basic and acidic residues" evidence="3">
    <location>
        <begin position="56"/>
        <end position="65"/>
    </location>
</feature>
<dbReference type="SUPFAM" id="SSF54928">
    <property type="entry name" value="RNA-binding domain, RBD"/>
    <property type="match status" value="1"/>
</dbReference>
<feature type="region of interest" description="Disordered" evidence="3">
    <location>
        <begin position="346"/>
        <end position="374"/>
    </location>
</feature>
<name>G2YSD6_BOTF4</name>
<dbReference type="Pfam" id="PF20233">
    <property type="entry name" value="DUF6590"/>
    <property type="match status" value="1"/>
</dbReference>
<dbReference type="InParanoid" id="G2YSD6"/>
<evidence type="ECO:0000256" key="3">
    <source>
        <dbReference type="SAM" id="MobiDB-lite"/>
    </source>
</evidence>
<evidence type="ECO:0000259" key="4">
    <source>
        <dbReference type="PROSITE" id="PS50102"/>
    </source>
</evidence>
<sequence length="1036" mass="114751">MNSETLVKRGTMEILNKQPLTNINNVWQESFASGKAASPIFFEPRNFPPKVPTIHRKPEGGETREGYACPPPEDHHSTSQIPIQAVASSSTSPTVQRPLPENRLGASKNPLQALASSIVQGNSLPENSTSSSQNPVHANTTIPIVQHSQVASSDYADPRKVPGTDQNIYPRAPIKPEFQERYPQLVDFFKQAVDAHKSLKYHTSKINYELRLCGSNPANAVASVIIFCAEALFKCLSSLLGNKHIRRQYQLTIPSLLDKLQFTPSKPRLQVSAPTVVPFNIVYWRARTTPTQRRSAEEQVVTSNHSFLTMCGSLVKYGDRTSTLGILISMESKLYGLTVDHLFKNQRGEEQPTIENEPEVLPDEDDSEDSEPEWPWIDDVKYEDIENVEWVSDIESVSSEGSHAKLTIDHGPTEHYGESVNGHKADPLSEIDTTTAYLDWALIEFDDGYYERPNALFSQDDPAKPEFLETLSAAPKTSEVKIFMISGVSGTRKGVLLSSSSYIGGKPSEDLCQAWNVILSDSSGVIDGDCGSLVVDQETLEVYGHVVASNPLGEAYVVPLRNTFHQISTAFGAKDLSLPNPGLLMKRLVTHYSQEDDSGVADEAKQILASMEGPVSTFTPGSLSGPKQPLVDETVRTLISIGLSNPSSSAHDKRPFFHQSNIENHADEIVLPARALRDGDRQEVHEYQRHRFQPINTAEQYPPCNTLLVKNLPRNTSEHELMMIFSKQKGFKRLCLGTEQNGPMCFVEFEDVAFATKCTQEINGTSLQNSTKGGIWLSFSKNPLGVRSSPFQPAEGVIPSRVSLNDGNRKSDWDSYIAVNTQDLMGAETLSGGIYGYEYGYEFVAPTPTFRMDLPIAAELGRNNTSTQHRTFDPHYARLANLDLGRVRPIMTYEGRATSKPGVHADEHAIIYTTPVPKLIENEDGTKMTYRPVKMIPESNRHILEAASRINYHKIYTVDYNVKVWFIGIIDRGSEQTVRETFDQAHPPLSQSTQAFTPSSYYASNSAYSSSPYTPSDTSSTIPSLKTASKKPVTLG</sequence>
<dbReference type="SMART" id="SM00360">
    <property type="entry name" value="RRM"/>
    <property type="match status" value="1"/>
</dbReference>
<dbReference type="GO" id="GO:0003723">
    <property type="term" value="F:RNA binding"/>
    <property type="evidence" value="ECO:0007669"/>
    <property type="project" value="UniProtKB-UniRule"/>
</dbReference>
<dbReference type="STRING" id="999810.G2YSD6"/>
<dbReference type="Proteomes" id="UP000008177">
    <property type="component" value="Unplaced contigs"/>
</dbReference>
<accession>G2YSD6</accession>
<dbReference type="InterPro" id="IPR000504">
    <property type="entry name" value="RRM_dom"/>
</dbReference>
<dbReference type="InterPro" id="IPR012677">
    <property type="entry name" value="Nucleotide-bd_a/b_plait_sf"/>
</dbReference>
<dbReference type="HOGENOM" id="CLU_295594_0_0_1"/>
<feature type="compositionally biased region" description="Polar residues" evidence="3">
    <location>
        <begin position="78"/>
        <end position="95"/>
    </location>
</feature>
<reference evidence="6" key="1">
    <citation type="journal article" date="2011" name="PLoS Genet.">
        <title>Genomic analysis of the necrotrophic fungal pathogens Sclerotinia sclerotiorum and Botrytis cinerea.</title>
        <authorList>
            <person name="Amselem J."/>
            <person name="Cuomo C.A."/>
            <person name="van Kan J.A."/>
            <person name="Viaud M."/>
            <person name="Benito E.P."/>
            <person name="Couloux A."/>
            <person name="Coutinho P.M."/>
            <person name="de Vries R.P."/>
            <person name="Dyer P.S."/>
            <person name="Fillinger S."/>
            <person name="Fournier E."/>
            <person name="Gout L."/>
            <person name="Hahn M."/>
            <person name="Kohn L."/>
            <person name="Lapalu N."/>
            <person name="Plummer K.M."/>
            <person name="Pradier J.M."/>
            <person name="Quevillon E."/>
            <person name="Sharon A."/>
            <person name="Simon A."/>
            <person name="ten Have A."/>
            <person name="Tudzynski B."/>
            <person name="Tudzynski P."/>
            <person name="Wincker P."/>
            <person name="Andrew M."/>
            <person name="Anthouard V."/>
            <person name="Beever R.E."/>
            <person name="Beffa R."/>
            <person name="Benoit I."/>
            <person name="Bouzid O."/>
            <person name="Brault B."/>
            <person name="Chen Z."/>
            <person name="Choquer M."/>
            <person name="Collemare J."/>
            <person name="Cotton P."/>
            <person name="Danchin E.G."/>
            <person name="Da Silva C."/>
            <person name="Gautier A."/>
            <person name="Giraud C."/>
            <person name="Giraud T."/>
            <person name="Gonzalez C."/>
            <person name="Grossetete S."/>
            <person name="Guldener U."/>
            <person name="Henrissat B."/>
            <person name="Howlett B.J."/>
            <person name="Kodira C."/>
            <person name="Kretschmer M."/>
            <person name="Lappartient A."/>
            <person name="Leroch M."/>
            <person name="Levis C."/>
            <person name="Mauceli E."/>
            <person name="Neuveglise C."/>
            <person name="Oeser B."/>
            <person name="Pearson M."/>
            <person name="Poulain J."/>
            <person name="Poussereau N."/>
            <person name="Quesneville H."/>
            <person name="Rascle C."/>
            <person name="Schumacher J."/>
            <person name="Segurens B."/>
            <person name="Sexton A."/>
            <person name="Silva E."/>
            <person name="Sirven C."/>
            <person name="Soanes D.M."/>
            <person name="Talbot N.J."/>
            <person name="Templeton M."/>
            <person name="Yandava C."/>
            <person name="Yarden O."/>
            <person name="Zeng Q."/>
            <person name="Rollins J.A."/>
            <person name="Lebrun M.H."/>
            <person name="Dickman M."/>
        </authorList>
    </citation>
    <scope>NUCLEOTIDE SEQUENCE [LARGE SCALE GENOMIC DNA]</scope>
    <source>
        <strain evidence="6">T4</strain>
    </source>
</reference>
<evidence type="ECO:0000313" key="6">
    <source>
        <dbReference type="Proteomes" id="UP000008177"/>
    </source>
</evidence>
<feature type="compositionally biased region" description="Acidic residues" evidence="3">
    <location>
        <begin position="356"/>
        <end position="372"/>
    </location>
</feature>
<dbReference type="EMBL" id="FQ790351">
    <property type="protein sequence ID" value="CCD54534.1"/>
    <property type="molecule type" value="Genomic_DNA"/>
</dbReference>
<evidence type="ECO:0000313" key="5">
    <source>
        <dbReference type="EMBL" id="CCD54534.1"/>
    </source>
</evidence>
<feature type="compositionally biased region" description="Low complexity" evidence="3">
    <location>
        <begin position="1005"/>
        <end position="1024"/>
    </location>
</feature>
<keyword evidence="1 2" id="KW-0694">RNA-binding</keyword>
<feature type="region of interest" description="Disordered" evidence="3">
    <location>
        <begin position="150"/>
        <end position="171"/>
    </location>
</feature>
<dbReference type="InterPro" id="IPR035979">
    <property type="entry name" value="RBD_domain_sf"/>
</dbReference>
<evidence type="ECO:0000256" key="2">
    <source>
        <dbReference type="PROSITE-ProRule" id="PRU00176"/>
    </source>
</evidence>